<gene>
    <name evidence="2" type="ORF">HMPREF9098_1800</name>
</gene>
<evidence type="ECO:0000313" key="2">
    <source>
        <dbReference type="EMBL" id="EGC16772.1"/>
    </source>
</evidence>
<proteinExistence type="predicted"/>
<feature type="domain" description="InsA N-terminal zinc ribbon" evidence="1">
    <location>
        <begin position="5"/>
        <end position="36"/>
    </location>
</feature>
<dbReference type="AlphaFoldDB" id="F0F115"/>
<evidence type="ECO:0000259" key="1">
    <source>
        <dbReference type="Pfam" id="PF03811"/>
    </source>
</evidence>
<dbReference type="EMBL" id="AEWV01000033">
    <property type="protein sequence ID" value="EGC16772.1"/>
    <property type="molecule type" value="Genomic_DNA"/>
</dbReference>
<name>F0F115_9NEIS</name>
<dbReference type="HOGENOM" id="CLU_076276_6_0_4"/>
<keyword evidence="3" id="KW-1185">Reference proteome</keyword>
<dbReference type="Proteomes" id="UP000004088">
    <property type="component" value="Unassembled WGS sequence"/>
</dbReference>
<protein>
    <recommendedName>
        <fullName evidence="1">InsA N-terminal zinc ribbon domain-containing protein</fullName>
    </recommendedName>
</protein>
<dbReference type="STRING" id="888741.HMPREF9098_1800"/>
<accession>F0F115</accession>
<evidence type="ECO:0000313" key="3">
    <source>
        <dbReference type="Proteomes" id="UP000004088"/>
    </source>
</evidence>
<reference evidence="2 3" key="1">
    <citation type="submission" date="2011-01" db="EMBL/GenBank/DDBJ databases">
        <authorList>
            <person name="Muzny D."/>
            <person name="Qin X."/>
            <person name="Deng J."/>
            <person name="Jiang H."/>
            <person name="Liu Y."/>
            <person name="Qu J."/>
            <person name="Song X.-Z."/>
            <person name="Zhang L."/>
            <person name="Thornton R."/>
            <person name="Coyle M."/>
            <person name="Francisco L."/>
            <person name="Jackson L."/>
            <person name="Javaid M."/>
            <person name="Korchina V."/>
            <person name="Kovar C."/>
            <person name="Mata R."/>
            <person name="Mathew T."/>
            <person name="Ngo R."/>
            <person name="Nguyen L."/>
            <person name="Nguyen N."/>
            <person name="Okwuonu G."/>
            <person name="Ongeri F."/>
            <person name="Pham C."/>
            <person name="Simmons D."/>
            <person name="Wilczek-Boney K."/>
            <person name="Hale W."/>
            <person name="Jakkamsetti A."/>
            <person name="Pham P."/>
            <person name="Ruth R."/>
            <person name="San Lucas F."/>
            <person name="Warren J."/>
            <person name="Zhang J."/>
            <person name="Zhao Z."/>
            <person name="Zhou C."/>
            <person name="Zhu D."/>
            <person name="Lee S."/>
            <person name="Bess C."/>
            <person name="Blankenburg K."/>
            <person name="Forbes L."/>
            <person name="Fu Q."/>
            <person name="Gubbala S."/>
            <person name="Hirani K."/>
            <person name="Jayaseelan J.C."/>
            <person name="Lara F."/>
            <person name="Munidasa M."/>
            <person name="Palculict T."/>
            <person name="Patil S."/>
            <person name="Pu L.-L."/>
            <person name="Saada N."/>
            <person name="Tang L."/>
            <person name="Weissenberger G."/>
            <person name="Zhu Y."/>
            <person name="Hemphill L."/>
            <person name="Shang Y."/>
            <person name="Youmans B."/>
            <person name="Ayvaz T."/>
            <person name="Ross M."/>
            <person name="Santibanez J."/>
            <person name="Aqrawi P."/>
            <person name="Gross S."/>
            <person name="Joshi V."/>
            <person name="Fowler G."/>
            <person name="Nazareth L."/>
            <person name="Reid J."/>
            <person name="Worley K."/>
            <person name="Petrosino J."/>
            <person name="Highlander S."/>
            <person name="Gibbs R."/>
        </authorList>
    </citation>
    <scope>NUCLEOTIDE SEQUENCE [LARGE SCALE GENOMIC DNA]</scope>
    <source>
        <strain evidence="2 3">ATCC 33394</strain>
    </source>
</reference>
<dbReference type="Pfam" id="PF03811">
    <property type="entry name" value="Zn_ribbon_InsA"/>
    <property type="match status" value="1"/>
</dbReference>
<sequence>MKIPITLKCPRCQGLNIKKNGFNGNRKQKYYCRICQRCFIGGHALNNKGCHSQSDSMIWRMSAYGNGIRSICSITAYSRDKV</sequence>
<dbReference type="GO" id="GO:0006313">
    <property type="term" value="P:DNA transposition"/>
    <property type="evidence" value="ECO:0007669"/>
    <property type="project" value="InterPro"/>
</dbReference>
<dbReference type="InterPro" id="IPR003220">
    <property type="entry name" value="InsA_N_dom_Znf"/>
</dbReference>
<comment type="caution">
    <text evidence="2">The sequence shown here is derived from an EMBL/GenBank/DDBJ whole genome shotgun (WGS) entry which is preliminary data.</text>
</comment>
<organism evidence="2 3">
    <name type="scientific">Kingella denitrificans ATCC 33394</name>
    <dbReference type="NCBI Taxonomy" id="888741"/>
    <lineage>
        <taxon>Bacteria</taxon>
        <taxon>Pseudomonadati</taxon>
        <taxon>Pseudomonadota</taxon>
        <taxon>Betaproteobacteria</taxon>
        <taxon>Neisseriales</taxon>
        <taxon>Neisseriaceae</taxon>
        <taxon>Kingella</taxon>
    </lineage>
</organism>